<dbReference type="PANTHER" id="PTHR16039">
    <property type="entry name" value="HAUS AUGMIN-LIKE COMPLEX SUBUNIT 2"/>
    <property type="match status" value="1"/>
</dbReference>
<dbReference type="Proteomes" id="UP000198323">
    <property type="component" value="Unassembled WGS sequence"/>
</dbReference>
<reference evidence="3 4" key="1">
    <citation type="submission" date="2016-07" db="EMBL/GenBank/DDBJ databases">
        <title>Disparate Historic Effective Population Sizes Predicted by Modern Levels of Genome Diversity for the Scaled Quail (Callipepla squamata) and the Northern Bobwhite (Colinus virginianus): Inferences from First and Second Generation Draft Genome Assemblies for Sympatric New World Quail.</title>
        <authorList>
            <person name="Oldeschulte D.L."/>
            <person name="Halley Y.A."/>
            <person name="Bhattarai E.K."/>
            <person name="Brashear W.A."/>
            <person name="Hill J."/>
            <person name="Metz R.P."/>
            <person name="Johnson C.D."/>
            <person name="Rollins D."/>
            <person name="Peterson M.J."/>
            <person name="Bickhart D.M."/>
            <person name="Decker J.E."/>
            <person name="Seabury C.M."/>
        </authorList>
    </citation>
    <scope>NUCLEOTIDE SEQUENCE [LARGE SCALE GENOMIC DNA]</scope>
    <source>
        <strain evidence="3 4">Texas</strain>
        <tissue evidence="3">Leg muscle</tissue>
    </source>
</reference>
<dbReference type="GO" id="GO:0070652">
    <property type="term" value="C:HAUS complex"/>
    <property type="evidence" value="ECO:0007669"/>
    <property type="project" value="InterPro"/>
</dbReference>
<evidence type="ECO:0000313" key="4">
    <source>
        <dbReference type="Proteomes" id="UP000198323"/>
    </source>
</evidence>
<dbReference type="EMBL" id="MCFN01000169">
    <property type="protein sequence ID" value="OXB63365.1"/>
    <property type="molecule type" value="Genomic_DNA"/>
</dbReference>
<dbReference type="STRING" id="9009.A0A226N716"/>
<comment type="caution">
    <text evidence="3">The sequence shown here is derived from an EMBL/GenBank/DDBJ whole genome shotgun (WGS) entry which is preliminary data.</text>
</comment>
<accession>A0A226N716</accession>
<dbReference type="PANTHER" id="PTHR16039:SF1">
    <property type="entry name" value="HAUS AUGMIN-LIKE COMPLEX SUBUNIT 2"/>
    <property type="match status" value="1"/>
</dbReference>
<dbReference type="Pfam" id="PF15003">
    <property type="entry name" value="HAUS2"/>
    <property type="match status" value="1"/>
</dbReference>
<evidence type="ECO:0000313" key="3">
    <source>
        <dbReference type="EMBL" id="OXB63365.1"/>
    </source>
</evidence>
<dbReference type="GO" id="GO:0051225">
    <property type="term" value="P:spindle assembly"/>
    <property type="evidence" value="ECO:0007669"/>
    <property type="project" value="InterPro"/>
</dbReference>
<keyword evidence="1" id="KW-0175">Coiled coil</keyword>
<dbReference type="GO" id="GO:0007098">
    <property type="term" value="P:centrosome cycle"/>
    <property type="evidence" value="ECO:0007669"/>
    <property type="project" value="InterPro"/>
</dbReference>
<dbReference type="GO" id="GO:0005813">
    <property type="term" value="C:centrosome"/>
    <property type="evidence" value="ECO:0007669"/>
    <property type="project" value="TreeGrafter"/>
</dbReference>
<dbReference type="InterPro" id="IPR028346">
    <property type="entry name" value="HAUS2"/>
</dbReference>
<protein>
    <recommendedName>
        <fullName evidence="5">HAUS augmin-like complex subunit 2</fullName>
    </recommendedName>
</protein>
<dbReference type="AlphaFoldDB" id="A0A226N716"/>
<evidence type="ECO:0000256" key="1">
    <source>
        <dbReference type="SAM" id="Coils"/>
    </source>
</evidence>
<proteinExistence type="predicted"/>
<dbReference type="OrthoDB" id="2436605at2759"/>
<dbReference type="GO" id="GO:0007020">
    <property type="term" value="P:microtubule nucleation"/>
    <property type="evidence" value="ECO:0007669"/>
    <property type="project" value="TreeGrafter"/>
</dbReference>
<evidence type="ECO:0008006" key="5">
    <source>
        <dbReference type="Google" id="ProtNLM"/>
    </source>
</evidence>
<organism evidence="3 4">
    <name type="scientific">Callipepla squamata</name>
    <name type="common">Scaled quail</name>
    <dbReference type="NCBI Taxonomy" id="9009"/>
    <lineage>
        <taxon>Eukaryota</taxon>
        <taxon>Metazoa</taxon>
        <taxon>Chordata</taxon>
        <taxon>Craniata</taxon>
        <taxon>Vertebrata</taxon>
        <taxon>Euteleostomi</taxon>
        <taxon>Archelosauria</taxon>
        <taxon>Archosauria</taxon>
        <taxon>Dinosauria</taxon>
        <taxon>Saurischia</taxon>
        <taxon>Theropoda</taxon>
        <taxon>Coelurosauria</taxon>
        <taxon>Aves</taxon>
        <taxon>Neognathae</taxon>
        <taxon>Galloanserae</taxon>
        <taxon>Galliformes</taxon>
        <taxon>Odontophoridae</taxon>
        <taxon>Callipepla</taxon>
    </lineage>
</organism>
<evidence type="ECO:0000256" key="2">
    <source>
        <dbReference type="SAM" id="MobiDB-lite"/>
    </source>
</evidence>
<dbReference type="PRINTS" id="PR02088">
    <property type="entry name" value="HAUSAUGMINL2"/>
</dbReference>
<feature type="coiled-coil region" evidence="1">
    <location>
        <begin position="93"/>
        <end position="152"/>
    </location>
</feature>
<keyword evidence="4" id="KW-1185">Reference proteome</keyword>
<dbReference type="GO" id="GO:1990498">
    <property type="term" value="C:mitotic spindle microtubule"/>
    <property type="evidence" value="ECO:0007669"/>
    <property type="project" value="TreeGrafter"/>
</dbReference>
<dbReference type="InterPro" id="IPR026242">
    <property type="entry name" value="HAUS2_metazoa"/>
</dbReference>
<sequence length="254" mass="28370">MAEGSCSVPAATAADGPVPCKEAEGACGGAGQQRRPMGDPAGPGPNPWETDEPTEIAALLQKCVAEGIVSQETLDSACENFECFVRFSEREKVAKIRAEINEKKLETELLQLEMETADIVHPFYLSKKCQVLQDVNRHLEEVLKEKKRLRQRLIKPICQETLPVKADFHKYVVELLSEAVTFIEKLENHLQTVKMIPQVPTFMKSLDIALTKTEVLVTDLEELTEQILQWKEVQKEAYSDSICNTAELDLGLST</sequence>
<gene>
    <name evidence="3" type="ORF">ASZ78_001941</name>
</gene>
<name>A0A226N716_CALSU</name>
<feature type="region of interest" description="Disordered" evidence="2">
    <location>
        <begin position="24"/>
        <end position="51"/>
    </location>
</feature>